<evidence type="ECO:0000313" key="3">
    <source>
        <dbReference type="EMBL" id="KAG6483989.1"/>
    </source>
</evidence>
<keyword evidence="1 2" id="KW-0732">Signal</keyword>
<gene>
    <name evidence="3" type="ORF">ZIOFF_060782</name>
</gene>
<organism evidence="3 4">
    <name type="scientific">Zingiber officinale</name>
    <name type="common">Ginger</name>
    <name type="synonym">Amomum zingiber</name>
    <dbReference type="NCBI Taxonomy" id="94328"/>
    <lineage>
        <taxon>Eukaryota</taxon>
        <taxon>Viridiplantae</taxon>
        <taxon>Streptophyta</taxon>
        <taxon>Embryophyta</taxon>
        <taxon>Tracheophyta</taxon>
        <taxon>Spermatophyta</taxon>
        <taxon>Magnoliopsida</taxon>
        <taxon>Liliopsida</taxon>
        <taxon>Zingiberales</taxon>
        <taxon>Zingiberaceae</taxon>
        <taxon>Zingiber</taxon>
    </lineage>
</organism>
<name>A0A8J5FB41_ZINOF</name>
<sequence>MKSDSSRLFATAIPAVMLLVQADCGIWDMEVNQTLNGWLRGNIPVYQVVVLNLCNITDGCLLGNIHMTCGDFSTSLPVDPLKFRLINFNDCLLVDGGNTYSGNVISFKYAHQGPYPMTISSVTCLPQIPPT</sequence>
<evidence type="ECO:0000256" key="1">
    <source>
        <dbReference type="ARBA" id="ARBA00022729"/>
    </source>
</evidence>
<dbReference type="InterPro" id="IPR040361">
    <property type="entry name" value="TPD1"/>
</dbReference>
<dbReference type="Pfam" id="PF24068">
    <property type="entry name" value="TPD1_C"/>
    <property type="match status" value="1"/>
</dbReference>
<dbReference type="PANTHER" id="PTHR33184">
    <property type="entry name" value="PROTEIN TAPETUM DETERMINANT 1-LIKE-RELATED"/>
    <property type="match status" value="1"/>
</dbReference>
<dbReference type="GO" id="GO:0001709">
    <property type="term" value="P:cell fate determination"/>
    <property type="evidence" value="ECO:0007669"/>
    <property type="project" value="TreeGrafter"/>
</dbReference>
<protein>
    <submittedName>
        <fullName evidence="3">Uncharacterized protein</fullName>
    </submittedName>
</protein>
<comment type="caution">
    <text evidence="3">The sequence shown here is derived from an EMBL/GenBank/DDBJ whole genome shotgun (WGS) entry which is preliminary data.</text>
</comment>
<evidence type="ECO:0000313" key="4">
    <source>
        <dbReference type="Proteomes" id="UP000734854"/>
    </source>
</evidence>
<keyword evidence="4" id="KW-1185">Reference proteome</keyword>
<dbReference type="AlphaFoldDB" id="A0A8J5FB41"/>
<accession>A0A8J5FB41</accession>
<proteinExistence type="predicted"/>
<reference evidence="3 4" key="1">
    <citation type="submission" date="2020-08" db="EMBL/GenBank/DDBJ databases">
        <title>Plant Genome Project.</title>
        <authorList>
            <person name="Zhang R.-G."/>
        </authorList>
    </citation>
    <scope>NUCLEOTIDE SEQUENCE [LARGE SCALE GENOMIC DNA]</scope>
    <source>
        <tissue evidence="3">Rhizome</tissue>
    </source>
</reference>
<dbReference type="Proteomes" id="UP000734854">
    <property type="component" value="Unassembled WGS sequence"/>
</dbReference>
<evidence type="ECO:0000256" key="2">
    <source>
        <dbReference type="SAM" id="SignalP"/>
    </source>
</evidence>
<feature type="chain" id="PRO_5035258322" evidence="2">
    <location>
        <begin position="23"/>
        <end position="131"/>
    </location>
</feature>
<dbReference type="EMBL" id="JACMSC010000016">
    <property type="protein sequence ID" value="KAG6483989.1"/>
    <property type="molecule type" value="Genomic_DNA"/>
</dbReference>
<dbReference type="PANTHER" id="PTHR33184:SF67">
    <property type="entry name" value="PROTEIN TAPETUM DETERMINANT 1"/>
    <property type="match status" value="1"/>
</dbReference>
<feature type="signal peptide" evidence="2">
    <location>
        <begin position="1"/>
        <end position="22"/>
    </location>
</feature>